<accession>A0A4Z2F5F6</accession>
<feature type="region of interest" description="Disordered" evidence="1">
    <location>
        <begin position="115"/>
        <end position="148"/>
    </location>
</feature>
<reference evidence="2 3" key="1">
    <citation type="submission" date="2019-03" db="EMBL/GenBank/DDBJ databases">
        <title>First draft genome of Liparis tanakae, snailfish: a comprehensive survey of snailfish specific genes.</title>
        <authorList>
            <person name="Kim W."/>
            <person name="Song I."/>
            <person name="Jeong J.-H."/>
            <person name="Kim D."/>
            <person name="Kim S."/>
            <person name="Ryu S."/>
            <person name="Song J.Y."/>
            <person name="Lee S.K."/>
        </authorList>
    </citation>
    <scope>NUCLEOTIDE SEQUENCE [LARGE SCALE GENOMIC DNA]</scope>
    <source>
        <tissue evidence="2">Muscle</tissue>
    </source>
</reference>
<keyword evidence="3" id="KW-1185">Reference proteome</keyword>
<feature type="compositionally biased region" description="Basic residues" evidence="1">
    <location>
        <begin position="35"/>
        <end position="45"/>
    </location>
</feature>
<feature type="compositionally biased region" description="Polar residues" evidence="1">
    <location>
        <begin position="53"/>
        <end position="71"/>
    </location>
</feature>
<comment type="caution">
    <text evidence="2">The sequence shown here is derived from an EMBL/GenBank/DDBJ whole genome shotgun (WGS) entry which is preliminary data.</text>
</comment>
<protein>
    <submittedName>
        <fullName evidence="2">Uncharacterized protein</fullName>
    </submittedName>
</protein>
<name>A0A4Z2F5F6_9TELE</name>
<dbReference type="Proteomes" id="UP000314294">
    <property type="component" value="Unassembled WGS sequence"/>
</dbReference>
<evidence type="ECO:0000256" key="1">
    <source>
        <dbReference type="SAM" id="MobiDB-lite"/>
    </source>
</evidence>
<dbReference type="EMBL" id="SRLO01001634">
    <property type="protein sequence ID" value="TNN36308.1"/>
    <property type="molecule type" value="Genomic_DNA"/>
</dbReference>
<evidence type="ECO:0000313" key="2">
    <source>
        <dbReference type="EMBL" id="TNN36308.1"/>
    </source>
</evidence>
<dbReference type="AlphaFoldDB" id="A0A4Z2F5F6"/>
<evidence type="ECO:0000313" key="3">
    <source>
        <dbReference type="Proteomes" id="UP000314294"/>
    </source>
</evidence>
<sequence>MLCVPRCPLPLILPLSRRSPPADPDAGNEAGGRRANGHPTKRQTRKGPGPRVQVQTETRYTTRATHSQPTSFLIGASEPAAARRSGSDSFPTEGDLPTLLHSFPFFLFAPLLPSPPAAISHGQTPPRPSSRRDDGARQRVLTPSARTF</sequence>
<feature type="region of interest" description="Disordered" evidence="1">
    <location>
        <begin position="13"/>
        <end position="95"/>
    </location>
</feature>
<organism evidence="2 3">
    <name type="scientific">Liparis tanakae</name>
    <name type="common">Tanaka's snailfish</name>
    <dbReference type="NCBI Taxonomy" id="230148"/>
    <lineage>
        <taxon>Eukaryota</taxon>
        <taxon>Metazoa</taxon>
        <taxon>Chordata</taxon>
        <taxon>Craniata</taxon>
        <taxon>Vertebrata</taxon>
        <taxon>Euteleostomi</taxon>
        <taxon>Actinopterygii</taxon>
        <taxon>Neopterygii</taxon>
        <taxon>Teleostei</taxon>
        <taxon>Neoteleostei</taxon>
        <taxon>Acanthomorphata</taxon>
        <taxon>Eupercaria</taxon>
        <taxon>Perciformes</taxon>
        <taxon>Cottioidei</taxon>
        <taxon>Cottales</taxon>
        <taxon>Liparidae</taxon>
        <taxon>Liparis</taxon>
    </lineage>
</organism>
<gene>
    <name evidence="2" type="ORF">EYF80_053529</name>
</gene>
<proteinExistence type="predicted"/>